<organism evidence="2 3">
    <name type="scientific">Patellaria atrata CBS 101060</name>
    <dbReference type="NCBI Taxonomy" id="1346257"/>
    <lineage>
        <taxon>Eukaryota</taxon>
        <taxon>Fungi</taxon>
        <taxon>Dikarya</taxon>
        <taxon>Ascomycota</taxon>
        <taxon>Pezizomycotina</taxon>
        <taxon>Dothideomycetes</taxon>
        <taxon>Dothideomycetes incertae sedis</taxon>
        <taxon>Patellariales</taxon>
        <taxon>Patellariaceae</taxon>
        <taxon>Patellaria</taxon>
    </lineage>
</organism>
<gene>
    <name evidence="2" type="ORF">M501DRAFT_929322</name>
</gene>
<feature type="region of interest" description="Disordered" evidence="1">
    <location>
        <begin position="40"/>
        <end position="84"/>
    </location>
</feature>
<protein>
    <submittedName>
        <fullName evidence="2">Uncharacterized protein</fullName>
    </submittedName>
</protein>
<name>A0A9P4VPY0_9PEZI</name>
<dbReference type="EMBL" id="MU006091">
    <property type="protein sequence ID" value="KAF2841331.1"/>
    <property type="molecule type" value="Genomic_DNA"/>
</dbReference>
<comment type="caution">
    <text evidence="2">The sequence shown here is derived from an EMBL/GenBank/DDBJ whole genome shotgun (WGS) entry which is preliminary data.</text>
</comment>
<dbReference type="OrthoDB" id="5218421at2759"/>
<keyword evidence="3" id="KW-1185">Reference proteome</keyword>
<evidence type="ECO:0000313" key="3">
    <source>
        <dbReference type="Proteomes" id="UP000799429"/>
    </source>
</evidence>
<dbReference type="AlphaFoldDB" id="A0A9P4VPY0"/>
<accession>A0A9P4VPY0</accession>
<feature type="compositionally biased region" description="Low complexity" evidence="1">
    <location>
        <begin position="70"/>
        <end position="84"/>
    </location>
</feature>
<reference evidence="2" key="1">
    <citation type="journal article" date="2020" name="Stud. Mycol.">
        <title>101 Dothideomycetes genomes: a test case for predicting lifestyles and emergence of pathogens.</title>
        <authorList>
            <person name="Haridas S."/>
            <person name="Albert R."/>
            <person name="Binder M."/>
            <person name="Bloem J."/>
            <person name="Labutti K."/>
            <person name="Salamov A."/>
            <person name="Andreopoulos B."/>
            <person name="Baker S."/>
            <person name="Barry K."/>
            <person name="Bills G."/>
            <person name="Bluhm B."/>
            <person name="Cannon C."/>
            <person name="Castanera R."/>
            <person name="Culley D."/>
            <person name="Daum C."/>
            <person name="Ezra D."/>
            <person name="Gonzalez J."/>
            <person name="Henrissat B."/>
            <person name="Kuo A."/>
            <person name="Liang C."/>
            <person name="Lipzen A."/>
            <person name="Lutzoni F."/>
            <person name="Magnuson J."/>
            <person name="Mondo S."/>
            <person name="Nolan M."/>
            <person name="Ohm R."/>
            <person name="Pangilinan J."/>
            <person name="Park H.-J."/>
            <person name="Ramirez L."/>
            <person name="Alfaro M."/>
            <person name="Sun H."/>
            <person name="Tritt A."/>
            <person name="Yoshinaga Y."/>
            <person name="Zwiers L.-H."/>
            <person name="Turgeon B."/>
            <person name="Goodwin S."/>
            <person name="Spatafora J."/>
            <person name="Crous P."/>
            <person name="Grigoriev I."/>
        </authorList>
    </citation>
    <scope>NUCLEOTIDE SEQUENCE</scope>
    <source>
        <strain evidence="2">CBS 101060</strain>
    </source>
</reference>
<dbReference type="Proteomes" id="UP000799429">
    <property type="component" value="Unassembled WGS sequence"/>
</dbReference>
<evidence type="ECO:0000313" key="2">
    <source>
        <dbReference type="EMBL" id="KAF2841331.1"/>
    </source>
</evidence>
<proteinExistence type="predicted"/>
<evidence type="ECO:0000256" key="1">
    <source>
        <dbReference type="SAM" id="MobiDB-lite"/>
    </source>
</evidence>
<sequence>MASEHSGVYIQDGFSEPMSAQHSFMNNFNVHDPDQAMSMYARIMHQHTKHQLDTATHSSRRRSNGGSTPSLDSSNNGSVSSTEP</sequence>